<dbReference type="PANTHER" id="PTHR43343">
    <property type="entry name" value="PEPTIDASE S12"/>
    <property type="match status" value="1"/>
</dbReference>
<evidence type="ECO:0000256" key="3">
    <source>
        <dbReference type="ARBA" id="ARBA00022801"/>
    </source>
</evidence>
<evidence type="ECO:0000313" key="4">
    <source>
        <dbReference type="EMBL" id="WCO66827.1"/>
    </source>
</evidence>
<protein>
    <submittedName>
        <fullName evidence="4">Serine protease</fullName>
    </submittedName>
</protein>
<sequence length="268" mass="27946">MSSVSDPRPTRGRDGWCQAQPVADGVCQAQPVATRGRRRAGAVVLAVLLLVLGAGCVAPPDEPPVDASILDEPATVDPRTYTVRIRSQTCEGLGVGSGFLIDESTIVTNRHVVEGADVLEVETSEGQMLSVDVASQGLLADLAVVRLADAMEVETPIRATAELAPRNPEPGDAIRAVGYPGGGALTVSEGTVEDFEADPRLGNLSKVIRSDVEVEPGSSGGPVVDADDRVVGVVYAIEVETERSLIVPVETLQRLLDDTDGTEAVEGC</sequence>
<accession>A0AAE9YDJ5</accession>
<dbReference type="PANTHER" id="PTHR43343:SF3">
    <property type="entry name" value="PROTEASE DO-LIKE 8, CHLOROPLASTIC"/>
    <property type="match status" value="1"/>
</dbReference>
<dbReference type="InterPro" id="IPR051201">
    <property type="entry name" value="Chloro_Bact_Ser_Proteases"/>
</dbReference>
<evidence type="ECO:0000256" key="1">
    <source>
        <dbReference type="ARBA" id="ARBA00010541"/>
    </source>
</evidence>
<dbReference type="GO" id="GO:0006508">
    <property type="term" value="P:proteolysis"/>
    <property type="evidence" value="ECO:0007669"/>
    <property type="project" value="UniProtKB-KW"/>
</dbReference>
<dbReference type="Gene3D" id="2.40.10.10">
    <property type="entry name" value="Trypsin-like serine proteases"/>
    <property type="match status" value="2"/>
</dbReference>
<dbReference type="InterPro" id="IPR009003">
    <property type="entry name" value="Peptidase_S1_PA"/>
</dbReference>
<keyword evidence="2 4" id="KW-0645">Protease</keyword>
<gene>
    <name evidence="4" type="ORF">PO878_20255</name>
</gene>
<dbReference type="SUPFAM" id="SSF50494">
    <property type="entry name" value="Trypsin-like serine proteases"/>
    <property type="match status" value="1"/>
</dbReference>
<dbReference type="InterPro" id="IPR001940">
    <property type="entry name" value="Peptidase_S1C"/>
</dbReference>
<dbReference type="EMBL" id="CP116942">
    <property type="protein sequence ID" value="WCO66827.1"/>
    <property type="molecule type" value="Genomic_DNA"/>
</dbReference>
<keyword evidence="3" id="KW-0378">Hydrolase</keyword>
<dbReference type="InterPro" id="IPR043504">
    <property type="entry name" value="Peptidase_S1_PA_chymotrypsin"/>
</dbReference>
<keyword evidence="5" id="KW-1185">Reference proteome</keyword>
<name>A0AAE9YDJ5_9ACTN</name>
<dbReference type="Proteomes" id="UP001216390">
    <property type="component" value="Chromosome"/>
</dbReference>
<dbReference type="RefSeq" id="WP_272736349.1">
    <property type="nucleotide sequence ID" value="NZ_CP116942.1"/>
</dbReference>
<dbReference type="Pfam" id="PF13365">
    <property type="entry name" value="Trypsin_2"/>
    <property type="match status" value="1"/>
</dbReference>
<comment type="similarity">
    <text evidence="1">Belongs to the peptidase S1C family.</text>
</comment>
<organism evidence="4 5">
    <name type="scientific">Iamia majanohamensis</name>
    <dbReference type="NCBI Taxonomy" id="467976"/>
    <lineage>
        <taxon>Bacteria</taxon>
        <taxon>Bacillati</taxon>
        <taxon>Actinomycetota</taxon>
        <taxon>Acidimicrobiia</taxon>
        <taxon>Acidimicrobiales</taxon>
        <taxon>Iamiaceae</taxon>
        <taxon>Iamia</taxon>
    </lineage>
</organism>
<proteinExistence type="inferred from homology"/>
<reference evidence="4" key="1">
    <citation type="submission" date="2023-01" db="EMBL/GenBank/DDBJ databases">
        <title>The diversity of Class Acidimicrobiia in South China Sea sediment environments and the proposal of Iamia marina sp. nov., a novel species of the genus Iamia.</title>
        <authorList>
            <person name="He Y."/>
            <person name="Tian X."/>
        </authorList>
    </citation>
    <scope>NUCLEOTIDE SEQUENCE</scope>
    <source>
        <strain evidence="4">DSM 19957</strain>
    </source>
</reference>
<dbReference type="GO" id="GO:0004252">
    <property type="term" value="F:serine-type endopeptidase activity"/>
    <property type="evidence" value="ECO:0007669"/>
    <property type="project" value="InterPro"/>
</dbReference>
<evidence type="ECO:0000313" key="5">
    <source>
        <dbReference type="Proteomes" id="UP001216390"/>
    </source>
</evidence>
<dbReference type="AlphaFoldDB" id="A0AAE9YDJ5"/>
<evidence type="ECO:0000256" key="2">
    <source>
        <dbReference type="ARBA" id="ARBA00022670"/>
    </source>
</evidence>
<dbReference type="PRINTS" id="PR00834">
    <property type="entry name" value="PROTEASES2C"/>
</dbReference>
<dbReference type="KEGG" id="ima:PO878_20255"/>